<comment type="caution">
    <text evidence="1">The sequence shown here is derived from an EMBL/GenBank/DDBJ whole genome shotgun (WGS) entry which is preliminary data.</text>
</comment>
<evidence type="ECO:0000313" key="1">
    <source>
        <dbReference type="EMBL" id="TLQ05850.1"/>
    </source>
</evidence>
<sequence length="93" mass="10744">MNHEQILKTLEKIRENKNIDEIAGLVLNIISLTGLTVDEVASINYYIMKETLNAKHNKYFMNDKLNIDVNQLGPEGIFQVQRALLSTYHEKIK</sequence>
<accession>A0A5R9BZN9</accession>
<dbReference type="AlphaFoldDB" id="A0A5R9BZN9"/>
<reference evidence="1 2" key="1">
    <citation type="submission" date="2019-05" db="EMBL/GenBank/DDBJ databases">
        <title>The metagenome of a microbial culture collection derived from dairy environment covers the genomic content of the human microbiome.</title>
        <authorList>
            <person name="Roder T."/>
            <person name="Wuthrich D."/>
            <person name="Sattari Z."/>
            <person name="Von Ah U."/>
            <person name="Bar C."/>
            <person name="Ronchi F."/>
            <person name="Macpherson A.J."/>
            <person name="Ganal-Vonarburg S.C."/>
            <person name="Bruggmann R."/>
            <person name="Vergeres G."/>
        </authorList>
    </citation>
    <scope>NUCLEOTIDE SEQUENCE [LARGE SCALE GENOMIC DNA]</scope>
    <source>
        <strain evidence="1 2">FAM 24235</strain>
    </source>
</reference>
<gene>
    <name evidence="1" type="ORF">FEZ48_11900</name>
</gene>
<dbReference type="STRING" id="191770.SAMN04488013_10754"/>
<organism evidence="1 2">
    <name type="scientific">Marinilactibacillus psychrotolerans</name>
    <dbReference type="NCBI Taxonomy" id="191770"/>
    <lineage>
        <taxon>Bacteria</taxon>
        <taxon>Bacillati</taxon>
        <taxon>Bacillota</taxon>
        <taxon>Bacilli</taxon>
        <taxon>Lactobacillales</taxon>
        <taxon>Carnobacteriaceae</taxon>
        <taxon>Marinilactibacillus</taxon>
    </lineage>
</organism>
<dbReference type="Proteomes" id="UP000307201">
    <property type="component" value="Unassembled WGS sequence"/>
</dbReference>
<protein>
    <submittedName>
        <fullName evidence="1">Uncharacterized protein</fullName>
    </submittedName>
</protein>
<proteinExistence type="predicted"/>
<evidence type="ECO:0000313" key="2">
    <source>
        <dbReference type="Proteomes" id="UP000307201"/>
    </source>
</evidence>
<dbReference type="OrthoDB" id="2194643at2"/>
<dbReference type="EMBL" id="VBTE01000048">
    <property type="protein sequence ID" value="TLQ05850.1"/>
    <property type="molecule type" value="Genomic_DNA"/>
</dbReference>
<name>A0A5R9BZN9_9LACT</name>